<evidence type="ECO:0000313" key="3">
    <source>
        <dbReference type="EMBL" id="MDQ1032814.1"/>
    </source>
</evidence>
<comment type="similarity">
    <text evidence="1">Belongs to the universal stress protein A family.</text>
</comment>
<dbReference type="PANTHER" id="PTHR46268:SF6">
    <property type="entry name" value="UNIVERSAL STRESS PROTEIN UP12"/>
    <property type="match status" value="1"/>
</dbReference>
<evidence type="ECO:0000259" key="2">
    <source>
        <dbReference type="Pfam" id="PF00582"/>
    </source>
</evidence>
<feature type="domain" description="UspA" evidence="2">
    <location>
        <begin position="5"/>
        <end position="139"/>
    </location>
</feature>
<protein>
    <submittedName>
        <fullName evidence="3">Nucleotide-binding universal stress UspA family protein</fullName>
    </submittedName>
</protein>
<dbReference type="Gene3D" id="3.40.50.620">
    <property type="entry name" value="HUPs"/>
    <property type="match status" value="2"/>
</dbReference>
<evidence type="ECO:0000256" key="1">
    <source>
        <dbReference type="ARBA" id="ARBA00008791"/>
    </source>
</evidence>
<reference evidence="3 4" key="1">
    <citation type="submission" date="2023-07" db="EMBL/GenBank/DDBJ databases">
        <title>Comparative genomics of wheat-associated soil bacteria to identify genetic determinants of phenazine resistance.</title>
        <authorList>
            <person name="Mouncey N."/>
        </authorList>
    </citation>
    <scope>NUCLEOTIDE SEQUENCE [LARGE SCALE GENOMIC DNA]</scope>
    <source>
        <strain evidence="3 4">V2I4</strain>
    </source>
</reference>
<dbReference type="Pfam" id="PF00582">
    <property type="entry name" value="Usp"/>
    <property type="match status" value="2"/>
</dbReference>
<comment type="caution">
    <text evidence="3">The sequence shown here is derived from an EMBL/GenBank/DDBJ whole genome shotgun (WGS) entry which is preliminary data.</text>
</comment>
<gene>
    <name evidence="3" type="ORF">QF035_010396</name>
</gene>
<sequence>MELPLVVGVDGSEPGMRAVDWAADEAALRGVPLRLVYASLWERYEGAALAEGLGRSSEQVLADNIVEAAAKRAHRREVDLKISTEVLPEEPVPALLREGRNASALVLGTRGRSGIAELLLGSVSLAVAARAHCPVIVLRGGHDHQVTSRMRRRIVLGVGEEPENSAAVRFAFEEVRERRVPLEAVRAWRCPAHQTTDHPLLAGEPARLYEQQATETLEAALRDAPAGVELHRRIIEGPARKVLLDASVDADLLVVGARRRHGHFGLQLGRVAHAVLHHSACPVAVVPQQA</sequence>
<dbReference type="RefSeq" id="WP_307529816.1">
    <property type="nucleotide sequence ID" value="NZ_JAUSZI010000002.1"/>
</dbReference>
<accession>A0ABU0TDC8</accession>
<dbReference type="InterPro" id="IPR006015">
    <property type="entry name" value="Universal_stress_UspA"/>
</dbReference>
<dbReference type="Proteomes" id="UP001230328">
    <property type="component" value="Unassembled WGS sequence"/>
</dbReference>
<feature type="domain" description="UspA" evidence="2">
    <location>
        <begin position="150"/>
        <end position="287"/>
    </location>
</feature>
<dbReference type="SUPFAM" id="SSF52402">
    <property type="entry name" value="Adenine nucleotide alpha hydrolases-like"/>
    <property type="match status" value="2"/>
</dbReference>
<organism evidence="3 4">
    <name type="scientific">Streptomyces umbrinus</name>
    <dbReference type="NCBI Taxonomy" id="67370"/>
    <lineage>
        <taxon>Bacteria</taxon>
        <taxon>Bacillati</taxon>
        <taxon>Actinomycetota</taxon>
        <taxon>Actinomycetes</taxon>
        <taxon>Kitasatosporales</taxon>
        <taxon>Streptomycetaceae</taxon>
        <taxon>Streptomyces</taxon>
        <taxon>Streptomyces phaeochromogenes group</taxon>
    </lineage>
</organism>
<proteinExistence type="inferred from homology"/>
<dbReference type="InterPro" id="IPR014729">
    <property type="entry name" value="Rossmann-like_a/b/a_fold"/>
</dbReference>
<dbReference type="PANTHER" id="PTHR46268">
    <property type="entry name" value="STRESS RESPONSE PROTEIN NHAX"/>
    <property type="match status" value="1"/>
</dbReference>
<name>A0ABU0TDC8_9ACTN</name>
<dbReference type="PRINTS" id="PR01438">
    <property type="entry name" value="UNVRSLSTRESS"/>
</dbReference>
<evidence type="ECO:0000313" key="4">
    <source>
        <dbReference type="Proteomes" id="UP001230328"/>
    </source>
</evidence>
<dbReference type="EMBL" id="JAUSZI010000002">
    <property type="protein sequence ID" value="MDQ1032814.1"/>
    <property type="molecule type" value="Genomic_DNA"/>
</dbReference>
<dbReference type="InterPro" id="IPR006016">
    <property type="entry name" value="UspA"/>
</dbReference>
<keyword evidence="4" id="KW-1185">Reference proteome</keyword>